<dbReference type="AlphaFoldDB" id="A0A0E4FQV4"/>
<dbReference type="EMBL" id="AP014685">
    <property type="protein sequence ID" value="BAR54403.1"/>
    <property type="molecule type" value="Genomic_DNA"/>
</dbReference>
<sequence length="31" mass="3607">MNRQFPISQTFEQRASSSNLTARQTYRLGSM</sequence>
<evidence type="ECO:0000313" key="2">
    <source>
        <dbReference type="EMBL" id="BAR54403.1"/>
    </source>
</evidence>
<name>A0A0E4FQV4_9BRAD</name>
<evidence type="ECO:0000313" key="3">
    <source>
        <dbReference type="Proteomes" id="UP000063308"/>
    </source>
</evidence>
<dbReference type="Proteomes" id="UP000063308">
    <property type="component" value="Chromosome"/>
</dbReference>
<organism evidence="2 3">
    <name type="scientific">Bradyrhizobium diazoefficiens</name>
    <dbReference type="NCBI Taxonomy" id="1355477"/>
    <lineage>
        <taxon>Bacteria</taxon>
        <taxon>Pseudomonadati</taxon>
        <taxon>Pseudomonadota</taxon>
        <taxon>Alphaproteobacteria</taxon>
        <taxon>Hyphomicrobiales</taxon>
        <taxon>Nitrobacteraceae</taxon>
        <taxon>Bradyrhizobium</taxon>
    </lineage>
</organism>
<feature type="region of interest" description="Disordered" evidence="1">
    <location>
        <begin position="1"/>
        <end position="31"/>
    </location>
</feature>
<evidence type="ECO:0000256" key="1">
    <source>
        <dbReference type="SAM" id="MobiDB-lite"/>
    </source>
</evidence>
<feature type="compositionally biased region" description="Polar residues" evidence="1">
    <location>
        <begin position="1"/>
        <end position="24"/>
    </location>
</feature>
<gene>
    <name evidence="2" type="ORF">NK6_1218</name>
</gene>
<protein>
    <submittedName>
        <fullName evidence="2">Uncharacterized protein</fullName>
    </submittedName>
</protein>
<accession>A0A0E4FQV4</accession>
<proteinExistence type="predicted"/>
<reference evidence="2 3" key="1">
    <citation type="submission" date="2014-11" db="EMBL/GenBank/DDBJ databases">
        <title>Symbiosis island explosion on the genome of extra-slow-growing strains of soybean bradyrhizobia with massive insertion sequences.</title>
        <authorList>
            <person name="Iida T."/>
            <person name="Minamisawa K."/>
        </authorList>
    </citation>
    <scope>NUCLEOTIDE SEQUENCE [LARGE SCALE GENOMIC DNA]</scope>
    <source>
        <strain evidence="2 3">NK6</strain>
    </source>
</reference>